<feature type="compositionally biased region" description="Acidic residues" evidence="1">
    <location>
        <begin position="112"/>
        <end position="121"/>
    </location>
</feature>
<feature type="compositionally biased region" description="Basic residues" evidence="1">
    <location>
        <begin position="87"/>
        <end position="107"/>
    </location>
</feature>
<feature type="compositionally biased region" description="Basic and acidic residues" evidence="1">
    <location>
        <begin position="64"/>
        <end position="86"/>
    </location>
</feature>
<feature type="region of interest" description="Disordered" evidence="1">
    <location>
        <begin position="1"/>
        <end position="126"/>
    </location>
</feature>
<dbReference type="AlphaFoldDB" id="A0A078A566"/>
<keyword evidence="3" id="KW-1185">Reference proteome</keyword>
<evidence type="ECO:0000313" key="2">
    <source>
        <dbReference type="EMBL" id="CDW77019.1"/>
    </source>
</evidence>
<proteinExistence type="predicted"/>
<organism evidence="2 3">
    <name type="scientific">Stylonychia lemnae</name>
    <name type="common">Ciliate</name>
    <dbReference type="NCBI Taxonomy" id="5949"/>
    <lineage>
        <taxon>Eukaryota</taxon>
        <taxon>Sar</taxon>
        <taxon>Alveolata</taxon>
        <taxon>Ciliophora</taxon>
        <taxon>Intramacronucleata</taxon>
        <taxon>Spirotrichea</taxon>
        <taxon>Stichotrichia</taxon>
        <taxon>Sporadotrichida</taxon>
        <taxon>Oxytrichidae</taxon>
        <taxon>Stylonychinae</taxon>
        <taxon>Stylonychia</taxon>
    </lineage>
</organism>
<feature type="compositionally biased region" description="Polar residues" evidence="1">
    <location>
        <begin position="25"/>
        <end position="52"/>
    </location>
</feature>
<dbReference type="Proteomes" id="UP000039865">
    <property type="component" value="Unassembled WGS sequence"/>
</dbReference>
<dbReference type="InParanoid" id="A0A078A566"/>
<sequence length="249" mass="29509">MDKSKVLEKQRSDSKMKSDSKSDIVNLSTSTTAHTLNRVKSQQNHDSVPNSKNEQKKRSVQNHVKIDEDKIGKIKNKEDEVNSKENKLRKRDQKNKNKKDKLKKRVSKFFDDEAQEEDDEEVPARQAKRKFKRQIYYILESDFYTNEQLKVKTQRINEKFLDNLLDKYKDKDGEGDDEMEYDDEECGDEYDEEILPNDMTHERTSLDNTLIKQKKLTTQQRIDSIKENIQKKVQILDKIQNDFDAQEAK</sequence>
<protein>
    <submittedName>
        <fullName evidence="2">Uncharacterized protein</fullName>
    </submittedName>
</protein>
<dbReference type="EMBL" id="CCKQ01005762">
    <property type="protein sequence ID" value="CDW77019.1"/>
    <property type="molecule type" value="Genomic_DNA"/>
</dbReference>
<feature type="compositionally biased region" description="Basic and acidic residues" evidence="1">
    <location>
        <begin position="1"/>
        <end position="22"/>
    </location>
</feature>
<evidence type="ECO:0000313" key="3">
    <source>
        <dbReference type="Proteomes" id="UP000039865"/>
    </source>
</evidence>
<gene>
    <name evidence="2" type="primary">Contig16071.g17127</name>
    <name evidence="2" type="ORF">STYLEM_5986</name>
</gene>
<reference evidence="2 3" key="1">
    <citation type="submission" date="2014-06" db="EMBL/GenBank/DDBJ databases">
        <authorList>
            <person name="Swart Estienne"/>
        </authorList>
    </citation>
    <scope>NUCLEOTIDE SEQUENCE [LARGE SCALE GENOMIC DNA]</scope>
    <source>
        <strain evidence="2 3">130c</strain>
    </source>
</reference>
<name>A0A078A566_STYLE</name>
<accession>A0A078A566</accession>
<evidence type="ECO:0000256" key="1">
    <source>
        <dbReference type="SAM" id="MobiDB-lite"/>
    </source>
</evidence>